<proteinExistence type="predicted"/>
<sequence>MYFKNSGLMSGFMAGIIYLNAALMRPAGNKKAMLNMAFFKQRNNQQLSFFTR</sequence>
<keyword evidence="1" id="KW-0472">Membrane</keyword>
<gene>
    <name evidence="2" type="ORF">GCM10007914_18550</name>
</gene>
<dbReference type="AlphaFoldDB" id="A0AA37W1V9"/>
<name>A0AA37W1V9_9GAMM</name>
<reference evidence="2" key="2">
    <citation type="submission" date="2023-01" db="EMBL/GenBank/DDBJ databases">
        <title>Draft genome sequence of Pseudoalteromonas tetraodonis strain NBRC 103034.</title>
        <authorList>
            <person name="Sun Q."/>
            <person name="Mori K."/>
        </authorList>
    </citation>
    <scope>NUCLEOTIDE SEQUENCE</scope>
    <source>
        <strain evidence="2">NBRC 103034</strain>
    </source>
</reference>
<keyword evidence="1" id="KW-0812">Transmembrane</keyword>
<keyword evidence="3" id="KW-1185">Reference proteome</keyword>
<dbReference type="EMBL" id="BSNE01000012">
    <property type="protein sequence ID" value="GLQ02974.1"/>
    <property type="molecule type" value="Genomic_DNA"/>
</dbReference>
<keyword evidence="1" id="KW-1133">Transmembrane helix</keyword>
<organism evidence="2 3">
    <name type="scientific">Pseudoalteromonas tetraodonis GFC</name>
    <dbReference type="NCBI Taxonomy" id="1315271"/>
    <lineage>
        <taxon>Bacteria</taxon>
        <taxon>Pseudomonadati</taxon>
        <taxon>Pseudomonadota</taxon>
        <taxon>Gammaproteobacteria</taxon>
        <taxon>Alteromonadales</taxon>
        <taxon>Pseudoalteromonadaceae</taxon>
        <taxon>Pseudoalteromonas</taxon>
    </lineage>
</organism>
<evidence type="ECO:0000313" key="2">
    <source>
        <dbReference type="EMBL" id="GLQ02974.1"/>
    </source>
</evidence>
<evidence type="ECO:0000256" key="1">
    <source>
        <dbReference type="SAM" id="Phobius"/>
    </source>
</evidence>
<comment type="caution">
    <text evidence="2">The sequence shown here is derived from an EMBL/GenBank/DDBJ whole genome shotgun (WGS) entry which is preliminary data.</text>
</comment>
<evidence type="ECO:0000313" key="3">
    <source>
        <dbReference type="Proteomes" id="UP001161408"/>
    </source>
</evidence>
<dbReference type="Proteomes" id="UP001161408">
    <property type="component" value="Unassembled WGS sequence"/>
</dbReference>
<feature type="transmembrane region" description="Helical" evidence="1">
    <location>
        <begin position="6"/>
        <end position="23"/>
    </location>
</feature>
<reference evidence="2" key="1">
    <citation type="journal article" date="2014" name="Int. J. Syst. Evol. Microbiol.">
        <title>Complete genome sequence of Corynebacterium casei LMG S-19264T (=DSM 44701T), isolated from a smear-ripened cheese.</title>
        <authorList>
            <consortium name="US DOE Joint Genome Institute (JGI-PGF)"/>
            <person name="Walter F."/>
            <person name="Albersmeier A."/>
            <person name="Kalinowski J."/>
            <person name="Ruckert C."/>
        </authorList>
    </citation>
    <scope>NUCLEOTIDE SEQUENCE</scope>
    <source>
        <strain evidence="2">NBRC 103034</strain>
    </source>
</reference>
<protein>
    <submittedName>
        <fullName evidence="2">Uncharacterized protein</fullName>
    </submittedName>
</protein>
<accession>A0AA37W1V9</accession>